<sequence>MLGNTGSYANKKRKKPVLKQGGCFSTLAVHLKNASSSGSGMDILPSRINHNQVGDSAAALTRCSEEGGGGGGGGGGECVITSAARAEGSSTASWARLHKGPIEPAVVRSARLPLSAEQLSVLLQLQRFDRERIPRPPGVSMATTEETRRGHRSPAAVTHLA</sequence>
<evidence type="ECO:0000256" key="1">
    <source>
        <dbReference type="SAM" id="MobiDB-lite"/>
    </source>
</evidence>
<protein>
    <submittedName>
        <fullName evidence="2">Uncharacterized protein</fullName>
    </submittedName>
</protein>
<organism evidence="2 3">
    <name type="scientific">Liparis tanakae</name>
    <name type="common">Tanaka's snailfish</name>
    <dbReference type="NCBI Taxonomy" id="230148"/>
    <lineage>
        <taxon>Eukaryota</taxon>
        <taxon>Metazoa</taxon>
        <taxon>Chordata</taxon>
        <taxon>Craniata</taxon>
        <taxon>Vertebrata</taxon>
        <taxon>Euteleostomi</taxon>
        <taxon>Actinopterygii</taxon>
        <taxon>Neopterygii</taxon>
        <taxon>Teleostei</taxon>
        <taxon>Neoteleostei</taxon>
        <taxon>Acanthomorphata</taxon>
        <taxon>Eupercaria</taxon>
        <taxon>Perciformes</taxon>
        <taxon>Cottioidei</taxon>
        <taxon>Cottales</taxon>
        <taxon>Liparidae</taxon>
        <taxon>Liparis</taxon>
    </lineage>
</organism>
<name>A0A4Z2H973_9TELE</name>
<feature type="region of interest" description="Disordered" evidence="1">
    <location>
        <begin position="134"/>
        <end position="161"/>
    </location>
</feature>
<comment type="caution">
    <text evidence="2">The sequence shown here is derived from an EMBL/GenBank/DDBJ whole genome shotgun (WGS) entry which is preliminary data.</text>
</comment>
<keyword evidence="3" id="KW-1185">Reference proteome</keyword>
<dbReference type="Proteomes" id="UP000314294">
    <property type="component" value="Unassembled WGS sequence"/>
</dbReference>
<dbReference type="AlphaFoldDB" id="A0A4Z2H973"/>
<evidence type="ECO:0000313" key="2">
    <source>
        <dbReference type="EMBL" id="TNN61414.1"/>
    </source>
</evidence>
<gene>
    <name evidence="2" type="ORF">EYF80_028431</name>
</gene>
<dbReference type="EMBL" id="SRLO01000316">
    <property type="protein sequence ID" value="TNN61414.1"/>
    <property type="molecule type" value="Genomic_DNA"/>
</dbReference>
<reference evidence="2 3" key="1">
    <citation type="submission" date="2019-03" db="EMBL/GenBank/DDBJ databases">
        <title>First draft genome of Liparis tanakae, snailfish: a comprehensive survey of snailfish specific genes.</title>
        <authorList>
            <person name="Kim W."/>
            <person name="Song I."/>
            <person name="Jeong J.-H."/>
            <person name="Kim D."/>
            <person name="Kim S."/>
            <person name="Ryu S."/>
            <person name="Song J.Y."/>
            <person name="Lee S.K."/>
        </authorList>
    </citation>
    <scope>NUCLEOTIDE SEQUENCE [LARGE SCALE GENOMIC DNA]</scope>
    <source>
        <tissue evidence="2">Muscle</tissue>
    </source>
</reference>
<proteinExistence type="predicted"/>
<evidence type="ECO:0000313" key="3">
    <source>
        <dbReference type="Proteomes" id="UP000314294"/>
    </source>
</evidence>
<accession>A0A4Z2H973</accession>